<feature type="region of interest" description="Disordered" evidence="1">
    <location>
        <begin position="185"/>
        <end position="207"/>
    </location>
</feature>
<proteinExistence type="predicted"/>
<dbReference type="STRING" id="77044.A0A1W2TG20"/>
<accession>A0A1W2TG20</accession>
<evidence type="ECO:0000256" key="1">
    <source>
        <dbReference type="SAM" id="MobiDB-lite"/>
    </source>
</evidence>
<organism evidence="4">
    <name type="scientific">Rosellinia necatrix</name>
    <name type="common">White root-rot fungus</name>
    <dbReference type="NCBI Taxonomy" id="77044"/>
    <lineage>
        <taxon>Eukaryota</taxon>
        <taxon>Fungi</taxon>
        <taxon>Dikarya</taxon>
        <taxon>Ascomycota</taxon>
        <taxon>Pezizomycotina</taxon>
        <taxon>Sordariomycetes</taxon>
        <taxon>Xylariomycetidae</taxon>
        <taxon>Xylariales</taxon>
        <taxon>Xylariaceae</taxon>
        <taxon>Rosellinia</taxon>
    </lineage>
</organism>
<dbReference type="PANTHER" id="PTHR42078:SF1">
    <property type="entry name" value="GLUCAN 1, 4-ALPHA-GLUCOSIDASE"/>
    <property type="match status" value="1"/>
</dbReference>
<feature type="region of interest" description="Disordered" evidence="1">
    <location>
        <begin position="104"/>
        <end position="133"/>
    </location>
</feature>
<dbReference type="InterPro" id="IPR056722">
    <property type="entry name" value="DUF7820"/>
</dbReference>
<feature type="region of interest" description="Disordered" evidence="1">
    <location>
        <begin position="579"/>
        <end position="669"/>
    </location>
</feature>
<feature type="compositionally biased region" description="Low complexity" evidence="1">
    <location>
        <begin position="640"/>
        <end position="656"/>
    </location>
</feature>
<dbReference type="AlphaFoldDB" id="A0A1W2TG20"/>
<evidence type="ECO:0000313" key="5">
    <source>
        <dbReference type="Proteomes" id="UP000054516"/>
    </source>
</evidence>
<gene>
    <name evidence="4" type="ORF">SAMD00023353_2501310</name>
</gene>
<evidence type="ECO:0000313" key="4">
    <source>
        <dbReference type="EMBL" id="GAP87023.2"/>
    </source>
</evidence>
<dbReference type="Pfam" id="PF25130">
    <property type="entry name" value="DUF7820"/>
    <property type="match status" value="1"/>
</dbReference>
<keyword evidence="2" id="KW-1133">Transmembrane helix</keyword>
<feature type="compositionally biased region" description="Low complexity" evidence="1">
    <location>
        <begin position="580"/>
        <end position="599"/>
    </location>
</feature>
<sequence>MGDPGNAKSSELDRGMPRRTSTRLSHVLGVDDDDYDLEAMAISDGFRPAEVAQNHNASHVARPSVSSLEPPVARAMSPRPSSVSKPSLANEPYSLAYNRVERAPVRSSTMSTDPHTMPTETPYEGPSGPSHPYQMYPQDVRLARTASLATTSTAPISERSYNGPRRPAHPYGIYPQDVGAGVDGASDPSPQRQINPGFPGRERNYQRRIGPDGEEVADMIGPDGHTEQLPPYTRYPMEAYAQKAIGMNATEPAPAPPAPQQSLEIPGAGGIGLATRNPEFASTEDLNQLNSPQSRRSIRSFTSEASHHSINTAALAVTNEKSTPNWKTAARRKVWGVVPCWAVVLGVIVLVMLGVVVGTVIGTVLAPHLGKGQDHKPPYPATRPTPGFIPLSTVPPGLPPLALGQYSLPLLGPRFSNTCFKDPTQGQAWNCEAIMSQLTMSISWMPGATNIAAYALDFTYNSSYTMESFVYMYGVQPPLIINQQLHLVNDTFEPSRGAAWAFALPYNKTIILPEEFLTPYSNTTSADTIQSRMMFGSDFKRKGLAQSGDKPWICTWQGTLLEVFIYAGQNSSFKYPMYPTSPSSSSTTLPTGAPTSTGAQDHYAFRRGSPGRLYDDDDDDDDDYKDGLPRSHSLTPPPASSWTTSSTSSETTHTSSAKPDYFSRPPMIPPPFPPYPRIVKVEERRNAEIESPAPICSQVEITDKGTEARPVKDDKGNPIQIQISELMAEDTETLGYLFKRDLGQPLKSRGDDTSNGNELSDCGCIWWVT</sequence>
<dbReference type="OrthoDB" id="5384459at2759"/>
<dbReference type="OMA" id="YAMYPQN"/>
<name>A0A1W2TG20_ROSNE</name>
<keyword evidence="2" id="KW-0472">Membrane</keyword>
<evidence type="ECO:0000256" key="2">
    <source>
        <dbReference type="SAM" id="Phobius"/>
    </source>
</evidence>
<feature type="region of interest" description="Disordered" evidence="1">
    <location>
        <begin position="54"/>
        <end position="87"/>
    </location>
</feature>
<keyword evidence="2" id="KW-0812">Transmembrane</keyword>
<keyword evidence="5" id="KW-1185">Reference proteome</keyword>
<evidence type="ECO:0000259" key="3">
    <source>
        <dbReference type="Pfam" id="PF25130"/>
    </source>
</evidence>
<feature type="domain" description="DUF7820" evidence="3">
    <location>
        <begin position="388"/>
        <end position="768"/>
    </location>
</feature>
<dbReference type="PANTHER" id="PTHR42078">
    <property type="entry name" value="GLUCAN 1, 4-ALPHA-GLUCOSIDASE"/>
    <property type="match status" value="1"/>
</dbReference>
<feature type="transmembrane region" description="Helical" evidence="2">
    <location>
        <begin position="341"/>
        <end position="366"/>
    </location>
</feature>
<reference evidence="4" key="1">
    <citation type="submission" date="2016-03" db="EMBL/GenBank/DDBJ databases">
        <title>Draft genome sequence of Rosellinia necatrix.</title>
        <authorList>
            <person name="Kanematsu S."/>
        </authorList>
    </citation>
    <scope>NUCLEOTIDE SEQUENCE [LARGE SCALE GENOMIC DNA]</scope>
    <source>
        <strain evidence="4">W97</strain>
    </source>
</reference>
<feature type="compositionally biased region" description="Acidic residues" evidence="1">
    <location>
        <begin position="615"/>
        <end position="624"/>
    </location>
</feature>
<dbReference type="EMBL" id="DF977470">
    <property type="protein sequence ID" value="GAP87023.2"/>
    <property type="molecule type" value="Genomic_DNA"/>
</dbReference>
<protein>
    <submittedName>
        <fullName evidence="4">Putative glucan 4-alpha-glucosidase-like protein</fullName>
    </submittedName>
</protein>
<feature type="region of interest" description="Disordered" evidence="1">
    <location>
        <begin position="1"/>
        <end position="25"/>
    </location>
</feature>
<dbReference type="Proteomes" id="UP000054516">
    <property type="component" value="Unassembled WGS sequence"/>
</dbReference>